<dbReference type="Pfam" id="PF08263">
    <property type="entry name" value="LRRNT_2"/>
    <property type="match status" value="1"/>
</dbReference>
<evidence type="ECO:0000256" key="2">
    <source>
        <dbReference type="ARBA" id="ARBA00022737"/>
    </source>
</evidence>
<feature type="compositionally biased region" description="Polar residues" evidence="3">
    <location>
        <begin position="173"/>
        <end position="182"/>
    </location>
</feature>
<dbReference type="Gene3D" id="2.60.120.10">
    <property type="entry name" value="Jelly Rolls"/>
    <property type="match status" value="1"/>
</dbReference>
<proteinExistence type="predicted"/>
<dbReference type="Pfam" id="PF07714">
    <property type="entry name" value="PK_Tyr_Ser-Thr"/>
    <property type="match status" value="1"/>
</dbReference>
<keyword evidence="4" id="KW-0812">Transmembrane</keyword>
<evidence type="ECO:0000313" key="9">
    <source>
        <dbReference type="Proteomes" id="UP000436088"/>
    </source>
</evidence>
<dbReference type="GO" id="GO:1990904">
    <property type="term" value="C:ribonucleoprotein complex"/>
    <property type="evidence" value="ECO:0007669"/>
    <property type="project" value="UniProtKB-KW"/>
</dbReference>
<organism evidence="8 9">
    <name type="scientific">Hibiscus syriacus</name>
    <name type="common">Rose of Sharon</name>
    <dbReference type="NCBI Taxonomy" id="106335"/>
    <lineage>
        <taxon>Eukaryota</taxon>
        <taxon>Viridiplantae</taxon>
        <taxon>Streptophyta</taxon>
        <taxon>Embryophyta</taxon>
        <taxon>Tracheophyta</taxon>
        <taxon>Spermatophyta</taxon>
        <taxon>Magnoliopsida</taxon>
        <taxon>eudicotyledons</taxon>
        <taxon>Gunneridae</taxon>
        <taxon>Pentapetalae</taxon>
        <taxon>rosids</taxon>
        <taxon>malvids</taxon>
        <taxon>Malvales</taxon>
        <taxon>Malvaceae</taxon>
        <taxon>Malvoideae</taxon>
        <taxon>Hibiscus</taxon>
    </lineage>
</organism>
<feature type="transmembrane region" description="Helical" evidence="4">
    <location>
        <begin position="196"/>
        <end position="215"/>
    </location>
</feature>
<feature type="region of interest" description="Disordered" evidence="3">
    <location>
        <begin position="156"/>
        <end position="185"/>
    </location>
</feature>
<evidence type="ECO:0000259" key="7">
    <source>
        <dbReference type="Pfam" id="PF08263"/>
    </source>
</evidence>
<dbReference type="InterPro" id="IPR001245">
    <property type="entry name" value="Ser-Thr/Tyr_kinase_cat_dom"/>
</dbReference>
<dbReference type="InterPro" id="IPR009327">
    <property type="entry name" value="Cupin_DUF985"/>
</dbReference>
<dbReference type="Proteomes" id="UP000436088">
    <property type="component" value="Unassembled WGS sequence"/>
</dbReference>
<keyword evidence="4" id="KW-1133">Transmembrane helix</keyword>
<gene>
    <name evidence="8" type="ORF">F3Y22_tig00110557pilonHSYRG00257</name>
</gene>
<keyword evidence="4" id="KW-0472">Membrane</keyword>
<keyword evidence="8" id="KW-0687">Ribonucleoprotein</keyword>
<feature type="domain" description="Serine-threonine/tyrosine-protein kinase catalytic" evidence="6">
    <location>
        <begin position="300"/>
        <end position="388"/>
    </location>
</feature>
<keyword evidence="2" id="KW-0677">Repeat</keyword>
<dbReference type="GO" id="GO:0004672">
    <property type="term" value="F:protein kinase activity"/>
    <property type="evidence" value="ECO:0007669"/>
    <property type="project" value="InterPro"/>
</dbReference>
<dbReference type="InterPro" id="IPR011009">
    <property type="entry name" value="Kinase-like_dom_sf"/>
</dbReference>
<dbReference type="SUPFAM" id="SSF56112">
    <property type="entry name" value="Protein kinase-like (PK-like)"/>
    <property type="match status" value="1"/>
</dbReference>
<dbReference type="EMBL" id="VEPZ02001029">
    <property type="protein sequence ID" value="KAE8700351.1"/>
    <property type="molecule type" value="Genomic_DNA"/>
</dbReference>
<keyword evidence="1" id="KW-0433">Leucine-rich repeat</keyword>
<accession>A0A6A3A7M0</accession>
<feature type="region of interest" description="Disordered" evidence="3">
    <location>
        <begin position="241"/>
        <end position="276"/>
    </location>
</feature>
<reference evidence="8" key="1">
    <citation type="submission" date="2019-09" db="EMBL/GenBank/DDBJ databases">
        <title>Draft genome information of white flower Hibiscus syriacus.</title>
        <authorList>
            <person name="Kim Y.-M."/>
        </authorList>
    </citation>
    <scope>NUCLEOTIDE SEQUENCE [LARGE SCALE GENOMIC DNA]</scope>
    <source>
        <strain evidence="8">YM2019G1</strain>
    </source>
</reference>
<evidence type="ECO:0000256" key="4">
    <source>
        <dbReference type="SAM" id="Phobius"/>
    </source>
</evidence>
<dbReference type="InterPro" id="IPR013210">
    <property type="entry name" value="LRR_N_plant-typ"/>
</dbReference>
<dbReference type="Pfam" id="PF06172">
    <property type="entry name" value="Cupin_5"/>
    <property type="match status" value="1"/>
</dbReference>
<dbReference type="SUPFAM" id="SSF51182">
    <property type="entry name" value="RmlC-like cupins"/>
    <property type="match status" value="1"/>
</dbReference>
<protein>
    <submittedName>
        <fullName evidence="8">Small nuclear ribonucleoprotein family protein isoform 1</fullName>
    </submittedName>
</protein>
<dbReference type="AlphaFoldDB" id="A0A6A3A7M0"/>
<dbReference type="InterPro" id="IPR039935">
    <property type="entry name" value="YML079W-like"/>
</dbReference>
<dbReference type="CDD" id="cd06121">
    <property type="entry name" value="cupin_YML079wp"/>
    <property type="match status" value="1"/>
</dbReference>
<evidence type="ECO:0000256" key="3">
    <source>
        <dbReference type="SAM" id="MobiDB-lite"/>
    </source>
</evidence>
<evidence type="ECO:0000313" key="8">
    <source>
        <dbReference type="EMBL" id="KAE8700351.1"/>
    </source>
</evidence>
<sequence>MISPSGGCFYPELHYFRSVMAAVRLLHLLTLLFITLSFPTLCSSQSDADILIKFKESFTQGNLSGWIPGPAVSPCQKKWVGVMCRGVYYWSPIGGFKPFGNCRRPAFASTSLLEIHQLNEELVHRTHPKSLAKFGADSFQGNVRLCGKPTANDCIKEAPPAPPPVASSPSPSGKIQNQNQNRTEADRAKSIYHGNVMLVATTMFFVLCIVVASLFSANCKTKKEDGVRGQSKQTVRAEVLPVRLPPESIHRRPVDSSPRSKPGSRRDPKAPATKGGTVDMVIVNGERGEFGLHDLMKATAEVLGNGALGSAYKATMVNGLAVVVKRMRWLNRLRKDEFDAKMRRFGALKHNNVLTPLAYNCRKEEKLIVSEYVPKGSLSYVLHGKLPSQYLSNNEGGIDIVQWVQTSISEDRALELIDPEIANDESSTDSILQSSSSELLASKAQFQGKRHGFCIGDCSKVESCSTPEGGFFAESFRDNSVLLSKSHLPPQYKVDRPVSTSIYFLLPSGNVSHLHRIPCAETWHFYLGEPLTVLELDEKDGQVKLTCLGPDLLNDQKVQYTVPPNVWFGAFPTKDFHISTDGVVTKNEPSDAESHYSLVGCTCAPAFQFQDFELAKRSELVPRFPKHENLLSLLTYPN</sequence>
<feature type="domain" description="Leucine-rich repeat-containing N-terminal plant-type" evidence="7">
    <location>
        <begin position="45"/>
        <end position="84"/>
    </location>
</feature>
<feature type="domain" description="DUF985" evidence="5">
    <location>
        <begin position="466"/>
        <end position="615"/>
    </location>
</feature>
<evidence type="ECO:0000259" key="5">
    <source>
        <dbReference type="Pfam" id="PF06172"/>
    </source>
</evidence>
<evidence type="ECO:0000259" key="6">
    <source>
        <dbReference type="Pfam" id="PF07714"/>
    </source>
</evidence>
<dbReference type="InterPro" id="IPR014710">
    <property type="entry name" value="RmlC-like_jellyroll"/>
</dbReference>
<dbReference type="InterPro" id="IPR011051">
    <property type="entry name" value="RmlC_Cupin_sf"/>
</dbReference>
<dbReference type="PANTHER" id="PTHR33387">
    <property type="entry name" value="RMLC-LIKE JELLY ROLL FOLD PROTEIN"/>
    <property type="match status" value="1"/>
</dbReference>
<keyword evidence="9" id="KW-1185">Reference proteome</keyword>
<dbReference type="Gene3D" id="3.30.200.20">
    <property type="entry name" value="Phosphorylase Kinase, domain 1"/>
    <property type="match status" value="1"/>
</dbReference>
<evidence type="ECO:0000256" key="1">
    <source>
        <dbReference type="ARBA" id="ARBA00022614"/>
    </source>
</evidence>
<name>A0A6A3A7M0_HIBSY</name>
<comment type="caution">
    <text evidence="8">The sequence shown here is derived from an EMBL/GenBank/DDBJ whole genome shotgun (WGS) entry which is preliminary data.</text>
</comment>
<dbReference type="PANTHER" id="PTHR33387:SF3">
    <property type="entry name" value="DUF985 DOMAIN-CONTAINING PROTEIN"/>
    <property type="match status" value="1"/>
</dbReference>